<accession>A0A0W0GGL2</accession>
<dbReference type="AlphaFoldDB" id="A0A0W0GGL2"/>
<name>A0A0W0GGL2_9CHLR</name>
<dbReference type="Gene3D" id="3.40.50.150">
    <property type="entry name" value="Vaccinia Virus protein VP39"/>
    <property type="match status" value="1"/>
</dbReference>
<evidence type="ECO:0000313" key="5">
    <source>
        <dbReference type="EMBL" id="KTB47696.1"/>
    </source>
</evidence>
<dbReference type="GO" id="GO:0032259">
    <property type="term" value="P:methylation"/>
    <property type="evidence" value="ECO:0007669"/>
    <property type="project" value="UniProtKB-KW"/>
</dbReference>
<dbReference type="RefSeq" id="WP_058438427.1">
    <property type="nucleotide sequence ID" value="NZ_KQ758903.1"/>
</dbReference>
<reference evidence="5 6" key="1">
    <citation type="submission" date="2015-06" db="EMBL/GenBank/DDBJ databases">
        <title>Genome sequence of the organohalide-respiring Dehalogenimonas alkenigignens type strain (IP3-3T).</title>
        <authorList>
            <person name="Key T.A."/>
            <person name="Richmond D.P."/>
            <person name="Bowman K.S."/>
            <person name="Cho Y.-J."/>
            <person name="Chun J."/>
            <person name="da Costa M.S."/>
            <person name="Rainey F.A."/>
            <person name="Moe W.M."/>
        </authorList>
    </citation>
    <scope>NUCLEOTIDE SEQUENCE [LARGE SCALE GENOMIC DNA]</scope>
    <source>
        <strain evidence="5 6">IP3-3</strain>
    </source>
</reference>
<dbReference type="Pfam" id="PF13649">
    <property type="entry name" value="Methyltransf_25"/>
    <property type="match status" value="1"/>
</dbReference>
<dbReference type="CDD" id="cd02440">
    <property type="entry name" value="AdoMet_MTases"/>
    <property type="match status" value="1"/>
</dbReference>
<dbReference type="InterPro" id="IPR029063">
    <property type="entry name" value="SAM-dependent_MTases_sf"/>
</dbReference>
<dbReference type="PANTHER" id="PTHR43591">
    <property type="entry name" value="METHYLTRANSFERASE"/>
    <property type="match status" value="1"/>
</dbReference>
<feature type="domain" description="Methyltransferase" evidence="4">
    <location>
        <begin position="32"/>
        <end position="127"/>
    </location>
</feature>
<keyword evidence="1 5" id="KW-0489">Methyltransferase</keyword>
<dbReference type="PROSITE" id="PS01184">
    <property type="entry name" value="UBIE_2"/>
    <property type="match status" value="1"/>
</dbReference>
<dbReference type="PANTHER" id="PTHR43591:SF24">
    <property type="entry name" value="2-METHOXY-6-POLYPRENYL-1,4-BENZOQUINOL METHYLASE, MITOCHONDRIAL"/>
    <property type="match status" value="1"/>
</dbReference>
<gene>
    <name evidence="5" type="ORF">DEALK_05410</name>
</gene>
<dbReference type="EMBL" id="LFDV01000002">
    <property type="protein sequence ID" value="KTB47696.1"/>
    <property type="molecule type" value="Genomic_DNA"/>
</dbReference>
<keyword evidence="3" id="KW-0949">S-adenosyl-L-methionine</keyword>
<organism evidence="5 6">
    <name type="scientific">Dehalogenimonas alkenigignens</name>
    <dbReference type="NCBI Taxonomy" id="1217799"/>
    <lineage>
        <taxon>Bacteria</taxon>
        <taxon>Bacillati</taxon>
        <taxon>Chloroflexota</taxon>
        <taxon>Dehalococcoidia</taxon>
        <taxon>Dehalococcoidales</taxon>
        <taxon>Dehalococcoidaceae</taxon>
        <taxon>Dehalogenimonas</taxon>
    </lineage>
</organism>
<dbReference type="Proteomes" id="UP000053947">
    <property type="component" value="Unassembled WGS sequence"/>
</dbReference>
<proteinExistence type="predicted"/>
<evidence type="ECO:0000256" key="2">
    <source>
        <dbReference type="ARBA" id="ARBA00022679"/>
    </source>
</evidence>
<keyword evidence="6" id="KW-1185">Reference proteome</keyword>
<dbReference type="InterPro" id="IPR041698">
    <property type="entry name" value="Methyltransf_25"/>
</dbReference>
<sequence>MSSFYAAVIDRALRGLRHALPELAEIRPGQRVLDVCCGTGDQAVHLARLGAEVDGIDLDPAMIAVAEARRRRFDRDTLRFQLADAAALPFGAALFDAAAISLALHEKTFDTRLKVVSEMRRVVKPGGVIVLADFGVPARRFFSFIESLVGGEHYANFKDYQSGGGLLKLVHGLNLTVENRAAALGGGVDLLKIRN</sequence>
<dbReference type="InterPro" id="IPR023576">
    <property type="entry name" value="UbiE/COQ5_MeTrFase_CS"/>
</dbReference>
<protein>
    <submittedName>
        <fullName evidence="5">UbiE/COQ5 methyltransferase family</fullName>
    </submittedName>
</protein>
<dbReference type="STRING" id="1217799.DEALK_05410"/>
<comment type="caution">
    <text evidence="5">The sequence shown here is derived from an EMBL/GenBank/DDBJ whole genome shotgun (WGS) entry which is preliminary data.</text>
</comment>
<evidence type="ECO:0000256" key="1">
    <source>
        <dbReference type="ARBA" id="ARBA00022603"/>
    </source>
</evidence>
<dbReference type="SUPFAM" id="SSF53335">
    <property type="entry name" value="S-adenosyl-L-methionine-dependent methyltransferases"/>
    <property type="match status" value="1"/>
</dbReference>
<dbReference type="GO" id="GO:0008168">
    <property type="term" value="F:methyltransferase activity"/>
    <property type="evidence" value="ECO:0007669"/>
    <property type="project" value="UniProtKB-KW"/>
</dbReference>
<evidence type="ECO:0000313" key="6">
    <source>
        <dbReference type="Proteomes" id="UP000053947"/>
    </source>
</evidence>
<keyword evidence="2 5" id="KW-0808">Transferase</keyword>
<evidence type="ECO:0000256" key="3">
    <source>
        <dbReference type="ARBA" id="ARBA00022691"/>
    </source>
</evidence>
<evidence type="ECO:0000259" key="4">
    <source>
        <dbReference type="Pfam" id="PF13649"/>
    </source>
</evidence>
<dbReference type="OrthoDB" id="9808140at2"/>